<keyword evidence="2" id="KW-1185">Reference proteome</keyword>
<dbReference type="Proteomes" id="UP000308054">
    <property type="component" value="Unassembled WGS sequence"/>
</dbReference>
<evidence type="ECO:0008006" key="3">
    <source>
        <dbReference type="Google" id="ProtNLM"/>
    </source>
</evidence>
<proteinExistence type="predicted"/>
<gene>
    <name evidence="1" type="ORF">E5163_04840</name>
</gene>
<reference evidence="1 2" key="1">
    <citation type="journal article" date="2017" name="Int. J. Syst. Evol. Microbiol.">
        <title>Marinicauda algicola sp. nov., isolated from a marine red alga Rhodosorus marinus.</title>
        <authorList>
            <person name="Jeong S.E."/>
            <person name="Jeon S.H."/>
            <person name="Chun B.H."/>
            <person name="Kim D.W."/>
            <person name="Jeon C.O."/>
        </authorList>
    </citation>
    <scope>NUCLEOTIDE SEQUENCE [LARGE SCALE GENOMIC DNA]</scope>
    <source>
        <strain evidence="1 2">JCM 31718</strain>
    </source>
</reference>
<evidence type="ECO:0000313" key="1">
    <source>
        <dbReference type="EMBL" id="TGY90448.1"/>
    </source>
</evidence>
<evidence type="ECO:0000313" key="2">
    <source>
        <dbReference type="Proteomes" id="UP000308054"/>
    </source>
</evidence>
<dbReference type="RefSeq" id="WP_135994947.1">
    <property type="nucleotide sequence ID" value="NZ_CP071057.1"/>
</dbReference>
<name>A0A4S2H4T8_9PROT</name>
<dbReference type="AlphaFoldDB" id="A0A4S2H4T8"/>
<comment type="caution">
    <text evidence="1">The sequence shown here is derived from an EMBL/GenBank/DDBJ whole genome shotgun (WGS) entry which is preliminary data.</text>
</comment>
<organism evidence="1 2">
    <name type="scientific">Marinicauda algicola</name>
    <dbReference type="NCBI Taxonomy" id="2029849"/>
    <lineage>
        <taxon>Bacteria</taxon>
        <taxon>Pseudomonadati</taxon>
        <taxon>Pseudomonadota</taxon>
        <taxon>Alphaproteobacteria</taxon>
        <taxon>Maricaulales</taxon>
        <taxon>Maricaulaceae</taxon>
        <taxon>Marinicauda</taxon>
    </lineage>
</organism>
<sequence length="175" mass="19440">MSITSIKPGPDAIEYFGVRVEVRDDCRILIVRASGFQTPSRASECFEFLQEVLELTGIRDLALDLRHAYWPAISDDIAPLIGEHAAKIPAARIFILCRCTHSPGMDSAIRTLRRAGHCVDVHCEEASLIAALNARALPAARGAPLRQRLAQSSLVLRRLARTWDTRRSGRLSENR</sequence>
<dbReference type="EMBL" id="SRXW01000001">
    <property type="protein sequence ID" value="TGY90448.1"/>
    <property type="molecule type" value="Genomic_DNA"/>
</dbReference>
<accession>A0A4S2H4T8</accession>
<protein>
    <recommendedName>
        <fullName evidence="3">STAS domain-containing protein</fullName>
    </recommendedName>
</protein>